<dbReference type="AlphaFoldDB" id="A0A2M4D532"/>
<sequence length="77" mass="7944">MGTALYSLPLSLSLHLLCRHAANRYPFQGPDALVLLPPVGGDTTTDYRALYSCVALPLPAADNASFGTGTSGPGPTL</sequence>
<organism evidence="2">
    <name type="scientific">Anopheles darlingi</name>
    <name type="common">Mosquito</name>
    <dbReference type="NCBI Taxonomy" id="43151"/>
    <lineage>
        <taxon>Eukaryota</taxon>
        <taxon>Metazoa</taxon>
        <taxon>Ecdysozoa</taxon>
        <taxon>Arthropoda</taxon>
        <taxon>Hexapoda</taxon>
        <taxon>Insecta</taxon>
        <taxon>Pterygota</taxon>
        <taxon>Neoptera</taxon>
        <taxon>Endopterygota</taxon>
        <taxon>Diptera</taxon>
        <taxon>Nematocera</taxon>
        <taxon>Culicoidea</taxon>
        <taxon>Culicidae</taxon>
        <taxon>Anophelinae</taxon>
        <taxon>Anopheles</taxon>
    </lineage>
</organism>
<dbReference type="EMBL" id="GGFL01008471">
    <property type="protein sequence ID" value="MBW72649.1"/>
    <property type="molecule type" value="Transcribed_RNA"/>
</dbReference>
<name>A0A2M4D532_ANODA</name>
<keyword evidence="1" id="KW-0732">Signal</keyword>
<protein>
    <submittedName>
        <fullName evidence="2">Putative secreted protein</fullName>
    </submittedName>
</protein>
<proteinExistence type="predicted"/>
<evidence type="ECO:0000256" key="1">
    <source>
        <dbReference type="SAM" id="SignalP"/>
    </source>
</evidence>
<feature type="chain" id="PRO_5014805143" evidence="1">
    <location>
        <begin position="25"/>
        <end position="77"/>
    </location>
</feature>
<feature type="signal peptide" evidence="1">
    <location>
        <begin position="1"/>
        <end position="24"/>
    </location>
</feature>
<accession>A0A2M4D532</accession>
<reference evidence="2" key="1">
    <citation type="submission" date="2018-01" db="EMBL/GenBank/DDBJ databases">
        <title>An insight into the sialome of Amazonian anophelines.</title>
        <authorList>
            <person name="Ribeiro J.M."/>
            <person name="Scarpassa V."/>
            <person name="Calvo E."/>
        </authorList>
    </citation>
    <scope>NUCLEOTIDE SEQUENCE</scope>
</reference>
<evidence type="ECO:0000313" key="2">
    <source>
        <dbReference type="EMBL" id="MBW72649.1"/>
    </source>
</evidence>